<evidence type="ECO:0000313" key="5">
    <source>
        <dbReference type="EMBL" id="SHJ26563.1"/>
    </source>
</evidence>
<keyword evidence="3" id="KW-0804">Transcription</keyword>
<dbReference type="InterPro" id="IPR011990">
    <property type="entry name" value="TPR-like_helical_dom_sf"/>
</dbReference>
<reference evidence="5 6" key="1">
    <citation type="submission" date="2016-11" db="EMBL/GenBank/DDBJ databases">
        <authorList>
            <person name="Jaros S."/>
            <person name="Januszkiewicz K."/>
            <person name="Wedrychowicz H."/>
        </authorList>
    </citation>
    <scope>NUCLEOTIDE SEQUENCE [LARGE SCALE GENOMIC DNA]</scope>
    <source>
        <strain evidence="5 6">DSM 21758</strain>
    </source>
</reference>
<evidence type="ECO:0000259" key="4">
    <source>
        <dbReference type="PROSITE" id="PS50043"/>
    </source>
</evidence>
<proteinExistence type="predicted"/>
<dbReference type="SUPFAM" id="SSF48452">
    <property type="entry name" value="TPR-like"/>
    <property type="match status" value="1"/>
</dbReference>
<dbReference type="CDD" id="cd06170">
    <property type="entry name" value="LuxR_C_like"/>
    <property type="match status" value="1"/>
</dbReference>
<sequence>MLINNNFKNNFEKFINEEDTVSFFDRNIEKNICSENLFTYYQIIKDIDVSKSKKEFPKLVKAWLAILSGDNAELSTILNCIDQKKFCNDYEQSCYYSLSGFIEFLNGGKNDIKYSKLAIDILNEGDTSFIMANAKLTYAQILVNKGIYKDAILMFSQSYQLFYSRNLNFPSAIAFVNEMLTRYKIGEFYKVIDESNKLLFMVDSFKNETDDFWKLIHLPLGMCYYEMNKPNLAIENLEIAGLIINKSNLFHMYGIVELYLFKSYSILKDKDGMKKVLNQAINSLGNMHYIKTDFIISIFRVITTEESDYKQIQADIEKLELQYSKSGTRSNILLIQTLAYLTLRGVSNAINKEALKEVLERLQNIKLIPYIQVFLILLCEFNYRDKCEKEALESLEEAVCIYKDYGVSAGLYLFKLKSIHLLEGIDNDLYKNIISKNHEKSNSNKSLLLSEREKEILVLIAVGKSNDEISKVLHITIGTVKWHINNIYSKLYVKNRIQAIEKAKELGEI</sequence>
<dbReference type="PRINTS" id="PR00038">
    <property type="entry name" value="HTHLUXR"/>
</dbReference>
<protein>
    <submittedName>
        <fullName evidence="5">LuxR family transcriptional regulator, maltose regulon positive regulatory protein</fullName>
    </submittedName>
</protein>
<dbReference type="AlphaFoldDB" id="A0A1M6HWP7"/>
<evidence type="ECO:0000256" key="1">
    <source>
        <dbReference type="ARBA" id="ARBA00023015"/>
    </source>
</evidence>
<dbReference type="Proteomes" id="UP000184310">
    <property type="component" value="Unassembled WGS sequence"/>
</dbReference>
<dbReference type="STRING" id="1121302.SAMN02745163_01607"/>
<evidence type="ECO:0000313" key="6">
    <source>
        <dbReference type="Proteomes" id="UP000184310"/>
    </source>
</evidence>
<dbReference type="Gene3D" id="1.25.40.10">
    <property type="entry name" value="Tetratricopeptide repeat domain"/>
    <property type="match status" value="1"/>
</dbReference>
<dbReference type="PANTHER" id="PTHR44688:SF16">
    <property type="entry name" value="DNA-BINDING TRANSCRIPTIONAL ACTIVATOR DEVR_DOSR"/>
    <property type="match status" value="1"/>
</dbReference>
<dbReference type="PROSITE" id="PS50043">
    <property type="entry name" value="HTH_LUXR_2"/>
    <property type="match status" value="1"/>
</dbReference>
<keyword evidence="2" id="KW-0238">DNA-binding</keyword>
<dbReference type="SMART" id="SM00421">
    <property type="entry name" value="HTH_LUXR"/>
    <property type="match status" value="1"/>
</dbReference>
<dbReference type="Pfam" id="PF00196">
    <property type="entry name" value="GerE"/>
    <property type="match status" value="1"/>
</dbReference>
<dbReference type="InterPro" id="IPR016032">
    <property type="entry name" value="Sig_transdc_resp-reg_C-effctor"/>
</dbReference>
<dbReference type="SUPFAM" id="SSF46894">
    <property type="entry name" value="C-terminal effector domain of the bipartite response regulators"/>
    <property type="match status" value="1"/>
</dbReference>
<dbReference type="InterPro" id="IPR036388">
    <property type="entry name" value="WH-like_DNA-bd_sf"/>
</dbReference>
<accession>A0A1M6HWP7</accession>
<keyword evidence="1" id="KW-0805">Transcription regulation</keyword>
<dbReference type="GO" id="GO:0003677">
    <property type="term" value="F:DNA binding"/>
    <property type="evidence" value="ECO:0007669"/>
    <property type="project" value="UniProtKB-KW"/>
</dbReference>
<dbReference type="PROSITE" id="PS00622">
    <property type="entry name" value="HTH_LUXR_1"/>
    <property type="match status" value="1"/>
</dbReference>
<gene>
    <name evidence="5" type="ORF">SAMN02745163_01607</name>
</gene>
<dbReference type="RefSeq" id="WP_072986160.1">
    <property type="nucleotide sequence ID" value="NZ_FQZB01000007.1"/>
</dbReference>
<dbReference type="PANTHER" id="PTHR44688">
    <property type="entry name" value="DNA-BINDING TRANSCRIPTIONAL ACTIVATOR DEVR_DOSR"/>
    <property type="match status" value="1"/>
</dbReference>
<dbReference type="GO" id="GO:0006355">
    <property type="term" value="P:regulation of DNA-templated transcription"/>
    <property type="evidence" value="ECO:0007669"/>
    <property type="project" value="InterPro"/>
</dbReference>
<dbReference type="EMBL" id="FQZB01000007">
    <property type="protein sequence ID" value="SHJ26563.1"/>
    <property type="molecule type" value="Genomic_DNA"/>
</dbReference>
<dbReference type="InterPro" id="IPR000792">
    <property type="entry name" value="Tscrpt_reg_LuxR_C"/>
</dbReference>
<evidence type="ECO:0000256" key="3">
    <source>
        <dbReference type="ARBA" id="ARBA00023163"/>
    </source>
</evidence>
<organism evidence="5 6">
    <name type="scientific">Clostridium cavendishii DSM 21758</name>
    <dbReference type="NCBI Taxonomy" id="1121302"/>
    <lineage>
        <taxon>Bacteria</taxon>
        <taxon>Bacillati</taxon>
        <taxon>Bacillota</taxon>
        <taxon>Clostridia</taxon>
        <taxon>Eubacteriales</taxon>
        <taxon>Clostridiaceae</taxon>
        <taxon>Clostridium</taxon>
    </lineage>
</organism>
<dbReference type="OrthoDB" id="9789465at2"/>
<dbReference type="Gene3D" id="1.10.10.10">
    <property type="entry name" value="Winged helix-like DNA-binding domain superfamily/Winged helix DNA-binding domain"/>
    <property type="match status" value="1"/>
</dbReference>
<evidence type="ECO:0000256" key="2">
    <source>
        <dbReference type="ARBA" id="ARBA00023125"/>
    </source>
</evidence>
<keyword evidence="6" id="KW-1185">Reference proteome</keyword>
<name>A0A1M6HWP7_9CLOT</name>
<feature type="domain" description="HTH luxR-type" evidence="4">
    <location>
        <begin position="442"/>
        <end position="507"/>
    </location>
</feature>